<name>A0A211Z092_9PROT</name>
<comment type="similarity">
    <text evidence="2">Belongs to the OmpP1/FadL family.</text>
</comment>
<dbReference type="GO" id="GO:0015483">
    <property type="term" value="F:long-chain fatty acid transporting porin activity"/>
    <property type="evidence" value="ECO:0007669"/>
    <property type="project" value="TreeGrafter"/>
</dbReference>
<dbReference type="AlphaFoldDB" id="A0A211Z092"/>
<accession>A0A211Z092</accession>
<dbReference type="SUPFAM" id="SSF56935">
    <property type="entry name" value="Porins"/>
    <property type="match status" value="1"/>
</dbReference>
<dbReference type="Proteomes" id="UP000196655">
    <property type="component" value="Unassembled WGS sequence"/>
</dbReference>
<keyword evidence="6" id="KW-0472">Membrane</keyword>
<keyword evidence="7" id="KW-0998">Cell outer membrane</keyword>
<dbReference type="STRING" id="1122125.GCA_000423185_01105"/>
<reference evidence="9" key="1">
    <citation type="submission" date="2017-05" db="EMBL/GenBank/DDBJ databases">
        <authorList>
            <person name="Macchi M."/>
            <person name="Festa S."/>
            <person name="Coppotelli B.M."/>
            <person name="Morelli I.S."/>
        </authorList>
    </citation>
    <scope>NUCLEOTIDE SEQUENCE [LARGE SCALE GENOMIC DNA]</scope>
    <source>
        <strain evidence="9">I</strain>
    </source>
</reference>
<dbReference type="PANTHER" id="PTHR35093:SF3">
    <property type="entry name" value="LONG-CHAIN FATTY ACID TRANSPORT PROTEIN"/>
    <property type="match status" value="1"/>
</dbReference>
<evidence type="ECO:0000313" key="8">
    <source>
        <dbReference type="EMBL" id="OWJ58634.1"/>
    </source>
</evidence>
<organism evidence="8 9">
    <name type="scientific">Inquilinus limosus</name>
    <dbReference type="NCBI Taxonomy" id="171674"/>
    <lineage>
        <taxon>Bacteria</taxon>
        <taxon>Pseudomonadati</taxon>
        <taxon>Pseudomonadota</taxon>
        <taxon>Alphaproteobacteria</taxon>
        <taxon>Rhodospirillales</taxon>
        <taxon>Rhodospirillaceae</taxon>
        <taxon>Inquilinus</taxon>
    </lineage>
</organism>
<dbReference type="Gene3D" id="2.40.160.60">
    <property type="entry name" value="Outer membrane protein transport protein (OMPP1/FadL/TodX)"/>
    <property type="match status" value="1"/>
</dbReference>
<keyword evidence="3" id="KW-1134">Transmembrane beta strand</keyword>
<comment type="subcellular location">
    <subcellularLocation>
        <location evidence="1">Cell outer membrane</location>
        <topology evidence="1">Multi-pass membrane protein</topology>
    </subcellularLocation>
</comment>
<evidence type="ECO:0000256" key="4">
    <source>
        <dbReference type="ARBA" id="ARBA00022692"/>
    </source>
</evidence>
<proteinExistence type="inferred from homology"/>
<dbReference type="EMBL" id="NHON01000131">
    <property type="protein sequence ID" value="OWJ58634.1"/>
    <property type="molecule type" value="Genomic_DNA"/>
</dbReference>
<keyword evidence="9" id="KW-1185">Reference proteome</keyword>
<evidence type="ECO:0000256" key="5">
    <source>
        <dbReference type="ARBA" id="ARBA00022729"/>
    </source>
</evidence>
<dbReference type="Pfam" id="PF03349">
    <property type="entry name" value="Toluene_X"/>
    <property type="match status" value="1"/>
</dbReference>
<dbReference type="InterPro" id="IPR005017">
    <property type="entry name" value="OMPP1/FadL/TodX"/>
</dbReference>
<keyword evidence="4" id="KW-0812">Transmembrane</keyword>
<evidence type="ECO:0000256" key="7">
    <source>
        <dbReference type="ARBA" id="ARBA00023237"/>
    </source>
</evidence>
<sequence length="475" mass="50897">MSVDDRGGHVEMKQGIIGTVSRLALGVAALSAAAGLGAGSASAAGFFIQEQSVTGLGRAFAGGAAAADDASTVFSNPAGMTFLKQGEIQVGGSLLLPDSRLKDDGSTIDYPGFRTPLGILNPPPGAISGESKSNNPYDPTLVPHGYVAVPVPSTDNRLWVGFGLGAPFGLESQYNSNWFGRYDATKTELNVYNFSPTVAYRVNDWLSIGGGIDISYAWAKLESKVPNPVGKLVPSFADDGDLSIKGDSWAVGYNIGAIVQPVEGTRLGVHFRSGVDHMLDGRASLKGIGFPPLPGLPQTADFATDGRAKLNLPPMLSFGIRQEITPQVALLGGVTWYGWSSFKEIRVKRADGGDDLVNEQRYQDTVGVSIGGEYYWNDDLTLRAGFQYDPTPTKSGFRSSRTPDGDRYWLSAGLSYDVMENMSVDFAYTHIFIDARKMDAERDFYTGTPLQTNVSYNADNSSSVDIVALGLRYRF</sequence>
<dbReference type="OrthoDB" id="19849at2"/>
<comment type="caution">
    <text evidence="8">The sequence shown here is derived from an EMBL/GenBank/DDBJ whole genome shotgun (WGS) entry which is preliminary data.</text>
</comment>
<evidence type="ECO:0000256" key="2">
    <source>
        <dbReference type="ARBA" id="ARBA00008163"/>
    </source>
</evidence>
<dbReference type="PANTHER" id="PTHR35093">
    <property type="entry name" value="OUTER MEMBRANE PROTEIN NMB0088-RELATED"/>
    <property type="match status" value="1"/>
</dbReference>
<protein>
    <recommendedName>
        <fullName evidence="10">Aromatic hydrocarbon degradation protein</fullName>
    </recommendedName>
</protein>
<dbReference type="GO" id="GO:0009279">
    <property type="term" value="C:cell outer membrane"/>
    <property type="evidence" value="ECO:0007669"/>
    <property type="project" value="UniProtKB-SubCell"/>
</dbReference>
<evidence type="ECO:0008006" key="10">
    <source>
        <dbReference type="Google" id="ProtNLM"/>
    </source>
</evidence>
<evidence type="ECO:0000313" key="9">
    <source>
        <dbReference type="Proteomes" id="UP000196655"/>
    </source>
</evidence>
<evidence type="ECO:0000256" key="6">
    <source>
        <dbReference type="ARBA" id="ARBA00023136"/>
    </source>
</evidence>
<evidence type="ECO:0000256" key="3">
    <source>
        <dbReference type="ARBA" id="ARBA00022452"/>
    </source>
</evidence>
<keyword evidence="5" id="KW-0732">Signal</keyword>
<gene>
    <name evidence="8" type="ORF">BWR60_33245</name>
</gene>
<evidence type="ECO:0000256" key="1">
    <source>
        <dbReference type="ARBA" id="ARBA00004571"/>
    </source>
</evidence>